<evidence type="ECO:0000313" key="1">
    <source>
        <dbReference type="EMBL" id="CAB4139707.1"/>
    </source>
</evidence>
<protein>
    <submittedName>
        <fullName evidence="1">Uncharacterized protein</fullName>
    </submittedName>
</protein>
<accession>A0A6J5M2V6</accession>
<reference evidence="1" key="1">
    <citation type="submission" date="2020-04" db="EMBL/GenBank/DDBJ databases">
        <authorList>
            <person name="Chiriac C."/>
            <person name="Salcher M."/>
            <person name="Ghai R."/>
            <person name="Kavagutti S V."/>
        </authorList>
    </citation>
    <scope>NUCLEOTIDE SEQUENCE</scope>
</reference>
<gene>
    <name evidence="2" type="ORF">UFOVP1607_23</name>
    <name evidence="1" type="ORF">UFOVP352_39</name>
</gene>
<dbReference type="EMBL" id="LR797466">
    <property type="protein sequence ID" value="CAB4218483.1"/>
    <property type="molecule type" value="Genomic_DNA"/>
</dbReference>
<proteinExistence type="predicted"/>
<sequence length="62" mass="7106">MQLQFAISFCQLATIFANWQLSKTGVSNKPKRRPKKIKNQAHIILKTNSQYVIIKLFPIGGF</sequence>
<name>A0A6J5M2V6_9CAUD</name>
<organism evidence="1">
    <name type="scientific">uncultured Caudovirales phage</name>
    <dbReference type="NCBI Taxonomy" id="2100421"/>
    <lineage>
        <taxon>Viruses</taxon>
        <taxon>Duplodnaviria</taxon>
        <taxon>Heunggongvirae</taxon>
        <taxon>Uroviricota</taxon>
        <taxon>Caudoviricetes</taxon>
        <taxon>Peduoviridae</taxon>
        <taxon>Maltschvirus</taxon>
        <taxon>Maltschvirus maltsch</taxon>
    </lineage>
</organism>
<evidence type="ECO:0000313" key="2">
    <source>
        <dbReference type="EMBL" id="CAB4218483.1"/>
    </source>
</evidence>
<dbReference type="EMBL" id="LR796365">
    <property type="protein sequence ID" value="CAB4139707.1"/>
    <property type="molecule type" value="Genomic_DNA"/>
</dbReference>